<dbReference type="Proteomes" id="UP000094622">
    <property type="component" value="Unassembled WGS sequence"/>
</dbReference>
<dbReference type="RefSeq" id="WP_069307898.1">
    <property type="nucleotide sequence ID" value="NZ_MCRJ01000109.1"/>
</dbReference>
<proteinExistence type="predicted"/>
<dbReference type="Pfam" id="PF09608">
    <property type="entry name" value="Alph_Pro_TM"/>
    <property type="match status" value="1"/>
</dbReference>
<feature type="chain" id="PRO_5009128793" evidence="2">
    <location>
        <begin position="21"/>
        <end position="263"/>
    </location>
</feature>
<evidence type="ECO:0000256" key="1">
    <source>
        <dbReference type="SAM" id="Phobius"/>
    </source>
</evidence>
<organism evidence="3 4">
    <name type="scientific">Methylobrevis pamukkalensis</name>
    <dbReference type="NCBI Taxonomy" id="1439726"/>
    <lineage>
        <taxon>Bacteria</taxon>
        <taxon>Pseudomonadati</taxon>
        <taxon>Pseudomonadota</taxon>
        <taxon>Alphaproteobacteria</taxon>
        <taxon>Hyphomicrobiales</taxon>
        <taxon>Pleomorphomonadaceae</taxon>
        <taxon>Methylobrevis</taxon>
    </lineage>
</organism>
<keyword evidence="1" id="KW-1133">Transmembrane helix</keyword>
<keyword evidence="1" id="KW-0472">Membrane</keyword>
<evidence type="ECO:0000256" key="2">
    <source>
        <dbReference type="SAM" id="SignalP"/>
    </source>
</evidence>
<reference evidence="3 4" key="1">
    <citation type="submission" date="2016-07" db="EMBL/GenBank/DDBJ databases">
        <title>Draft Genome Sequence of Methylobrevis pamukkalensis PK2.</title>
        <authorList>
            <person name="Vasilenko O.V."/>
            <person name="Doronina N.V."/>
            <person name="Shmareva M.N."/>
            <person name="Tarlachkov S.V."/>
            <person name="Mustakhimov I."/>
            <person name="Trotsenko Y.A."/>
        </authorList>
    </citation>
    <scope>NUCLEOTIDE SEQUENCE [LARGE SCALE GENOMIC DNA]</scope>
    <source>
        <strain evidence="3 4">PK2</strain>
    </source>
</reference>
<accession>A0A1E3GYH6</accession>
<keyword evidence="2" id="KW-0732">Signal</keyword>
<gene>
    <name evidence="3" type="ORF">A6302_03589</name>
</gene>
<keyword evidence="1 3" id="KW-0812">Transmembrane</keyword>
<protein>
    <submittedName>
        <fullName evidence="3">Putative transmembrane protein</fullName>
    </submittedName>
</protein>
<feature type="transmembrane region" description="Helical" evidence="1">
    <location>
        <begin position="239"/>
        <end position="260"/>
    </location>
</feature>
<dbReference type="OrthoDB" id="9815212at2"/>
<name>A0A1E3GYH6_9HYPH</name>
<dbReference type="AlphaFoldDB" id="A0A1E3GYH6"/>
<sequence>MIARASLAKIGALAAALALAGGVTFLPARAEQLVTTLSSELVSISSNFTGSEIVFFGSIERDAQSVSRPADYEIVIEVKGPPANVVTREKQRTLGLWINRASESYDLVPAFYAVLASAPPEAIAGDGVRAPLGIGFDMVPLRREAGPTRPFRSAFEKAFLRLMQAQGRYAEIDDAVTFLTPTLFKASLVLPANVPIGSYDATIHLFRDGVKLADAGQRIEVAKVGFEQLATQFARQHGYLYGLATVLMATFTGWLAGIIFRRD</sequence>
<evidence type="ECO:0000313" key="3">
    <source>
        <dbReference type="EMBL" id="ODN69118.1"/>
    </source>
</evidence>
<evidence type="ECO:0000313" key="4">
    <source>
        <dbReference type="Proteomes" id="UP000094622"/>
    </source>
</evidence>
<dbReference type="InterPro" id="IPR019088">
    <property type="entry name" value="CHP02186-rel_TM"/>
</dbReference>
<keyword evidence="4" id="KW-1185">Reference proteome</keyword>
<feature type="signal peptide" evidence="2">
    <location>
        <begin position="1"/>
        <end position="20"/>
    </location>
</feature>
<dbReference type="EMBL" id="MCRJ01000109">
    <property type="protein sequence ID" value="ODN69118.1"/>
    <property type="molecule type" value="Genomic_DNA"/>
</dbReference>
<comment type="caution">
    <text evidence="3">The sequence shown here is derived from an EMBL/GenBank/DDBJ whole genome shotgun (WGS) entry which is preliminary data.</text>
</comment>